<dbReference type="Proteomes" id="UP000192671">
    <property type="component" value="Unassembled WGS sequence"/>
</dbReference>
<name>A0A1X0U240_9BACT</name>
<evidence type="ECO:0000313" key="2">
    <source>
        <dbReference type="Proteomes" id="UP000192671"/>
    </source>
</evidence>
<reference evidence="1 2" key="1">
    <citation type="journal article" date="2017" name="Gene Rep">
        <title>The ribosomal RNA operon (rrn) of Campylobacter concisus supports molecular typing to genomospecies level.</title>
        <authorList>
            <person name="Huq M."/>
            <person name="Van T.T.H."/>
            <person name="Gurtler V."/>
            <person name="Elshagmani E."/>
            <person name="Allemailem K.S."/>
            <person name="Smooker P.M."/>
            <person name="Istivan T.S."/>
        </authorList>
    </citation>
    <scope>NUCLEOTIDE SEQUENCE [LARGE SCALE GENOMIC DNA]</scope>
    <source>
        <strain evidence="1 2">RCH 26</strain>
    </source>
</reference>
<dbReference type="EMBL" id="LVWL01000020">
    <property type="protein sequence ID" value="ORI07445.1"/>
    <property type="molecule type" value="Genomic_DNA"/>
</dbReference>
<gene>
    <name evidence="1" type="ORF">A3835_07785</name>
</gene>
<proteinExistence type="predicted"/>
<evidence type="ECO:0000313" key="1">
    <source>
        <dbReference type="EMBL" id="ORI07445.1"/>
    </source>
</evidence>
<accession>A0A1X0U240</accession>
<organism evidence="1 2">
    <name type="scientific">Campylobacter concisus</name>
    <dbReference type="NCBI Taxonomy" id="199"/>
    <lineage>
        <taxon>Bacteria</taxon>
        <taxon>Pseudomonadati</taxon>
        <taxon>Campylobacterota</taxon>
        <taxon>Epsilonproteobacteria</taxon>
        <taxon>Campylobacterales</taxon>
        <taxon>Campylobacteraceae</taxon>
        <taxon>Campylobacter</taxon>
    </lineage>
</organism>
<sequence length="130" mass="15624">MTTMREYIRVDHASILETCKKNLQNLSYLDRKHDRHDRFKIYEHALFVKQNYLCPHFDEVADMYYKALECASSESEIADYVSKHTGKNKAAIYFYFRRFRFKNPDFAHEVVEILKKFIKENSLFSDVHNA</sequence>
<dbReference type="AlphaFoldDB" id="A0A1X0U240"/>
<comment type="caution">
    <text evidence="1">The sequence shown here is derived from an EMBL/GenBank/DDBJ whole genome shotgun (WGS) entry which is preliminary data.</text>
</comment>
<protein>
    <submittedName>
        <fullName evidence="1">Uncharacterized protein</fullName>
    </submittedName>
</protein>